<proteinExistence type="predicted"/>
<feature type="chain" id="PRO_5038817263" evidence="1">
    <location>
        <begin position="27"/>
        <end position="151"/>
    </location>
</feature>
<evidence type="ECO:0000256" key="1">
    <source>
        <dbReference type="SAM" id="SignalP"/>
    </source>
</evidence>
<dbReference type="OrthoDB" id="3177780at2"/>
<comment type="caution">
    <text evidence="2">The sequence shown here is derived from an EMBL/GenBank/DDBJ whole genome shotgun (WGS) entry which is preliminary data.</text>
</comment>
<dbReference type="PROSITE" id="PS51257">
    <property type="entry name" value="PROKAR_LIPOPROTEIN"/>
    <property type="match status" value="1"/>
</dbReference>
<dbReference type="Proteomes" id="UP000236197">
    <property type="component" value="Unassembled WGS sequence"/>
</dbReference>
<protein>
    <submittedName>
        <fullName evidence="2">Uncharacterized protein</fullName>
    </submittedName>
</protein>
<keyword evidence="3" id="KW-1185">Reference proteome</keyword>
<evidence type="ECO:0000313" key="3">
    <source>
        <dbReference type="Proteomes" id="UP000236197"/>
    </source>
</evidence>
<feature type="signal peptide" evidence="1">
    <location>
        <begin position="1"/>
        <end position="26"/>
    </location>
</feature>
<evidence type="ECO:0000313" key="2">
    <source>
        <dbReference type="EMBL" id="PNV68012.1"/>
    </source>
</evidence>
<dbReference type="EMBL" id="PPEK01000003">
    <property type="protein sequence ID" value="PNV68012.1"/>
    <property type="molecule type" value="Genomic_DNA"/>
</dbReference>
<keyword evidence="1" id="KW-0732">Signal</keyword>
<accession>A0A2K2UCQ9</accession>
<gene>
    <name evidence="2" type="ORF">C2L71_03970</name>
</gene>
<organism evidence="2 3">
    <name type="scientific">Enteroscipio rubneri</name>
    <dbReference type="NCBI Taxonomy" id="2070686"/>
    <lineage>
        <taxon>Bacteria</taxon>
        <taxon>Bacillati</taxon>
        <taxon>Actinomycetota</taxon>
        <taxon>Coriobacteriia</taxon>
        <taxon>Eggerthellales</taxon>
        <taxon>Eggerthellaceae</taxon>
        <taxon>Enteroscipio</taxon>
    </lineage>
</organism>
<name>A0A2K2UCQ9_9ACTN</name>
<dbReference type="AlphaFoldDB" id="A0A2K2UCQ9"/>
<dbReference type="RefSeq" id="WP_103264490.1">
    <property type="nucleotide sequence ID" value="NZ_CABMLE010000003.1"/>
</dbReference>
<reference evidence="3" key="1">
    <citation type="submission" date="2018-01" db="EMBL/GenBank/DDBJ databases">
        <title>Rubneribacter badeniensis gen. nov., sp. nov., and Colonibacter rubneri, gen. nov., sp. nov., WGS of new members of the Eggerthellaceae.</title>
        <authorList>
            <person name="Danylec N."/>
            <person name="Stoll D.A."/>
            <person name="Doetsch A."/>
            <person name="Kulling S.E."/>
            <person name="Huch M."/>
        </authorList>
    </citation>
    <scope>NUCLEOTIDE SEQUENCE [LARGE SCALE GENOMIC DNA]</scope>
    <source>
        <strain evidence="3">ResAG-96</strain>
    </source>
</reference>
<sequence length="151" mass="15778">MKKRMRAFACAAAATLAIVPFMSGCAADEAQSEGQTTEGATTEQQDTMGEAAEVVKYGQVMAVNGDEVTVVLGEVDQPNGDDEGSFTMGQDEITFDRTGVEITDGSGAMLDPTTLTVDTVIAMKGTGEGADFKPAVIEIDNLPFEAGEQSR</sequence>